<dbReference type="InterPro" id="IPR029063">
    <property type="entry name" value="SAM-dependent_MTases_sf"/>
</dbReference>
<organism evidence="1 2">
    <name type="scientific">Litorivita pollutaquae</name>
    <dbReference type="NCBI Taxonomy" id="2200892"/>
    <lineage>
        <taxon>Bacteria</taxon>
        <taxon>Pseudomonadati</taxon>
        <taxon>Pseudomonadota</taxon>
        <taxon>Alphaproteobacteria</taxon>
        <taxon>Rhodobacterales</taxon>
        <taxon>Paracoccaceae</taxon>
        <taxon>Litorivita</taxon>
    </lineage>
</organism>
<evidence type="ECO:0000313" key="1">
    <source>
        <dbReference type="EMBL" id="PYC46737.1"/>
    </source>
</evidence>
<dbReference type="SUPFAM" id="SSF53335">
    <property type="entry name" value="S-adenosyl-L-methionine-dependent methyltransferases"/>
    <property type="match status" value="1"/>
</dbReference>
<proteinExistence type="predicted"/>
<reference evidence="1 2" key="1">
    <citation type="submission" date="2018-05" db="EMBL/GenBank/DDBJ databases">
        <title>Oceanovita maritima gen. nov., sp. nov., a marine bacterium in the family Rhodobacteraceae isolated from surface seawater of Lundu port Xiamen, China.</title>
        <authorList>
            <person name="Hetharua B.H."/>
            <person name="Min D."/>
            <person name="Liao H."/>
            <person name="Tian Y."/>
        </authorList>
    </citation>
    <scope>NUCLEOTIDE SEQUENCE [LARGE SCALE GENOMIC DNA]</scope>
    <source>
        <strain evidence="1 2">FSX-11</strain>
    </source>
</reference>
<dbReference type="AlphaFoldDB" id="A0A2V4NKK5"/>
<name>A0A2V4NKK5_9RHOB</name>
<dbReference type="Pfam" id="PF13489">
    <property type="entry name" value="Methyltransf_23"/>
    <property type="match status" value="1"/>
</dbReference>
<accession>A0A2V4NKK5</accession>
<evidence type="ECO:0000313" key="2">
    <source>
        <dbReference type="Proteomes" id="UP000248012"/>
    </source>
</evidence>
<protein>
    <submittedName>
        <fullName evidence="1">Class I SAM-dependent methyltransferase</fullName>
    </submittedName>
</protein>
<dbReference type="GO" id="GO:0008168">
    <property type="term" value="F:methyltransferase activity"/>
    <property type="evidence" value="ECO:0007669"/>
    <property type="project" value="UniProtKB-KW"/>
</dbReference>
<keyword evidence="1" id="KW-0489">Methyltransferase</keyword>
<dbReference type="GO" id="GO:0032259">
    <property type="term" value="P:methylation"/>
    <property type="evidence" value="ECO:0007669"/>
    <property type="project" value="UniProtKB-KW"/>
</dbReference>
<comment type="caution">
    <text evidence="1">The sequence shown here is derived from an EMBL/GenBank/DDBJ whole genome shotgun (WGS) entry which is preliminary data.</text>
</comment>
<dbReference type="RefSeq" id="WP_110796739.1">
    <property type="nucleotide sequence ID" value="NZ_KZ826489.1"/>
</dbReference>
<sequence length="226" mass="25072">MSGIGNGPGNSAMMMVNRMHARHRLLLDAYRDVIVDSNVLHLGAEDGRWCYAFASAGAARVVGVEQNAEPVSKFSRHPDIGLRERIDLRCADPMKELAAEVQAERRYDVVAMFDLLENVADLFLLFSHIRALAPRLVILDGVFLISDDPVLRMVNHPVPSGEGEGPLRPRAVPGPRALQVIAEALDYELEWVDWTQVPENQRVGLSDYFVTDGQKRASCTMVPRGL</sequence>
<dbReference type="EMBL" id="QFVT01000010">
    <property type="protein sequence ID" value="PYC46737.1"/>
    <property type="molecule type" value="Genomic_DNA"/>
</dbReference>
<gene>
    <name evidence="1" type="ORF">DI396_13515</name>
</gene>
<keyword evidence="2" id="KW-1185">Reference proteome</keyword>
<dbReference type="Gene3D" id="3.40.50.150">
    <property type="entry name" value="Vaccinia Virus protein VP39"/>
    <property type="match status" value="1"/>
</dbReference>
<keyword evidence="1" id="KW-0808">Transferase</keyword>
<dbReference type="Proteomes" id="UP000248012">
    <property type="component" value="Unassembled WGS sequence"/>
</dbReference>
<dbReference type="CDD" id="cd02440">
    <property type="entry name" value="AdoMet_MTases"/>
    <property type="match status" value="1"/>
</dbReference>
<dbReference type="OrthoDB" id="3783712at2"/>